<dbReference type="PANTHER" id="PTHR21206:SF0">
    <property type="entry name" value="DNA REPLICATION COMPLEX GINS PROTEIN SLD5"/>
    <property type="match status" value="1"/>
</dbReference>
<dbReference type="AlphaFoldDB" id="A0A7J7IDU2"/>
<organism evidence="5 6">
    <name type="scientific">Cyanidiococcus yangmingshanensis</name>
    <dbReference type="NCBI Taxonomy" id="2690220"/>
    <lineage>
        <taxon>Eukaryota</taxon>
        <taxon>Rhodophyta</taxon>
        <taxon>Bangiophyceae</taxon>
        <taxon>Cyanidiales</taxon>
        <taxon>Cyanidiaceae</taxon>
        <taxon>Cyanidiococcus</taxon>
    </lineage>
</organism>
<evidence type="ECO:0000313" key="5">
    <source>
        <dbReference type="EMBL" id="KAF6001255.1"/>
    </source>
</evidence>
<dbReference type="GO" id="GO:0006261">
    <property type="term" value="P:DNA-templated DNA replication"/>
    <property type="evidence" value="ECO:0007669"/>
    <property type="project" value="InterPro"/>
</dbReference>
<evidence type="ECO:0000256" key="2">
    <source>
        <dbReference type="ARBA" id="ARBA00022705"/>
    </source>
</evidence>
<comment type="caution">
    <text evidence="5">The sequence shown here is derived from an EMBL/GenBank/DDBJ whole genome shotgun (WGS) entry which is preliminary data.</text>
</comment>
<keyword evidence="2" id="KW-0235">DNA replication</keyword>
<keyword evidence="3" id="KW-0539">Nucleus</keyword>
<sequence length="241" mass="27052">MIRRCELNDQVGKLQRALGDELGSPELLPFQAELVEDIKAVISFQTQQIERTSVIASSEGSEGLSNDRLFLGLFVTQVQRQDLERVRYVLASYLRIRLWKLQRHAAYYLRESSGSKSSPPVEERLSTGERKFLRLYQENLSTYLREAFLQYIPENLRGLADIEKHQSGRNTEIHMISEPNTSELVTAAAAASTEPTETNTTGARGHAIRGLAGDLPCSIHYGSRGDPSRSGLPCLRTFKNL</sequence>
<evidence type="ECO:0000313" key="6">
    <source>
        <dbReference type="Proteomes" id="UP000530660"/>
    </source>
</evidence>
<dbReference type="InterPro" id="IPR038749">
    <property type="entry name" value="Sld5_GINS_A"/>
</dbReference>
<feature type="domain" description="GINS subunit" evidence="4">
    <location>
        <begin position="67"/>
        <end position="146"/>
    </location>
</feature>
<dbReference type="SUPFAM" id="SSF158573">
    <property type="entry name" value="GINS helical bundle-like"/>
    <property type="match status" value="1"/>
</dbReference>
<gene>
    <name evidence="5" type="ORF">F1559_001916</name>
</gene>
<dbReference type="GO" id="GO:0000727">
    <property type="term" value="P:double-strand break repair via break-induced replication"/>
    <property type="evidence" value="ECO:0007669"/>
    <property type="project" value="TreeGrafter"/>
</dbReference>
<reference evidence="5 6" key="1">
    <citation type="journal article" date="2020" name="J. Phycol.">
        <title>Comparative genome analysis reveals Cyanidiococcus gen. nov., a new extremophilic red algal genus sister to Cyanidioschyzon (Cyanidioschyzonaceae, Rhodophyta).</title>
        <authorList>
            <person name="Liu S.-L."/>
            <person name="Chiang Y.-R."/>
            <person name="Yoon H.S."/>
            <person name="Fu H.-Y."/>
        </authorList>
    </citation>
    <scope>NUCLEOTIDE SEQUENCE [LARGE SCALE GENOMIC DNA]</scope>
    <source>
        <strain evidence="5 6">THAL066</strain>
    </source>
</reference>
<dbReference type="Pfam" id="PF05916">
    <property type="entry name" value="Sld5"/>
    <property type="match status" value="1"/>
</dbReference>
<keyword evidence="6" id="KW-1185">Reference proteome</keyword>
<comment type="subcellular location">
    <subcellularLocation>
        <location evidence="1">Nucleus</location>
    </subcellularLocation>
</comment>
<dbReference type="Proteomes" id="UP000530660">
    <property type="component" value="Unassembled WGS sequence"/>
</dbReference>
<accession>A0A7J7IDU2</accession>
<protein>
    <recommendedName>
        <fullName evidence="4">GINS subunit domain-containing protein</fullName>
    </recommendedName>
</protein>
<dbReference type="InterPro" id="IPR036224">
    <property type="entry name" value="GINS_bundle-like_dom_sf"/>
</dbReference>
<dbReference type="Gene3D" id="1.20.58.1030">
    <property type="match status" value="1"/>
</dbReference>
<evidence type="ECO:0000256" key="1">
    <source>
        <dbReference type="ARBA" id="ARBA00004123"/>
    </source>
</evidence>
<dbReference type="EMBL" id="VWRR01000015">
    <property type="protein sequence ID" value="KAF6001255.1"/>
    <property type="molecule type" value="Genomic_DNA"/>
</dbReference>
<name>A0A7J7IDU2_9RHOD</name>
<dbReference type="InterPro" id="IPR008591">
    <property type="entry name" value="GINS_Sld5"/>
</dbReference>
<dbReference type="PANTHER" id="PTHR21206">
    <property type="entry name" value="SLD5 PROTEIN"/>
    <property type="match status" value="1"/>
</dbReference>
<proteinExistence type="predicted"/>
<evidence type="ECO:0000259" key="4">
    <source>
        <dbReference type="Pfam" id="PF05916"/>
    </source>
</evidence>
<dbReference type="GO" id="GO:0000811">
    <property type="term" value="C:GINS complex"/>
    <property type="evidence" value="ECO:0007669"/>
    <property type="project" value="TreeGrafter"/>
</dbReference>
<dbReference type="CDD" id="cd11711">
    <property type="entry name" value="GINS_A_Sld5"/>
    <property type="match status" value="1"/>
</dbReference>
<dbReference type="InterPro" id="IPR021151">
    <property type="entry name" value="GINS_A"/>
</dbReference>
<dbReference type="OrthoDB" id="338231at2759"/>
<evidence type="ECO:0000256" key="3">
    <source>
        <dbReference type="ARBA" id="ARBA00023242"/>
    </source>
</evidence>